<feature type="compositionally biased region" description="Basic and acidic residues" evidence="1">
    <location>
        <begin position="71"/>
        <end position="91"/>
    </location>
</feature>
<dbReference type="EMBL" id="FNQV01000011">
    <property type="protein sequence ID" value="SEA53651.1"/>
    <property type="molecule type" value="Genomic_DNA"/>
</dbReference>
<keyword evidence="4" id="KW-1185">Reference proteome</keyword>
<dbReference type="OrthoDB" id="9937938at2"/>
<evidence type="ECO:0000256" key="2">
    <source>
        <dbReference type="SAM" id="Phobius"/>
    </source>
</evidence>
<feature type="region of interest" description="Disordered" evidence="1">
    <location>
        <begin position="1"/>
        <end position="262"/>
    </location>
</feature>
<feature type="compositionally biased region" description="Acidic residues" evidence="1">
    <location>
        <begin position="162"/>
        <end position="185"/>
    </location>
</feature>
<feature type="compositionally biased region" description="Acidic residues" evidence="1">
    <location>
        <begin position="220"/>
        <end position="229"/>
    </location>
</feature>
<reference evidence="4" key="1">
    <citation type="submission" date="2016-10" db="EMBL/GenBank/DDBJ databases">
        <authorList>
            <person name="Varghese N."/>
            <person name="Submissions S."/>
        </authorList>
    </citation>
    <scope>NUCLEOTIDE SEQUENCE [LARGE SCALE GENOMIC DNA]</scope>
    <source>
        <strain evidence="4">KPR-1</strain>
    </source>
</reference>
<keyword evidence="2" id="KW-0472">Membrane</keyword>
<organism evidence="3 4">
    <name type="scientific">Bowdeniella nasicola</name>
    <dbReference type="NCBI Taxonomy" id="208480"/>
    <lineage>
        <taxon>Bacteria</taxon>
        <taxon>Bacillati</taxon>
        <taxon>Actinomycetota</taxon>
        <taxon>Actinomycetes</taxon>
        <taxon>Actinomycetales</taxon>
        <taxon>Actinomycetaceae</taxon>
        <taxon>Bowdeniella</taxon>
    </lineage>
</organism>
<dbReference type="Proteomes" id="UP000199288">
    <property type="component" value="Unassembled WGS sequence"/>
</dbReference>
<proteinExistence type="predicted"/>
<dbReference type="RefSeq" id="WP_092565145.1">
    <property type="nucleotide sequence ID" value="NZ_FNQV01000011.1"/>
</dbReference>
<name>A0A1H4BZN0_9ACTO</name>
<protein>
    <submittedName>
        <fullName evidence="3">Uncharacterized protein</fullName>
    </submittedName>
</protein>
<sequence length="315" mass="34565">MADQAPLSRREMRKRWEAEQENAPLTRRELRRRAEEEEAKRNAIATGELTLTEAFTIDEGIDGELIPPRPPRADGEPEPSRRSLREALVDRLDEDEIADKRRRGPKYRTIAPPTTAQGVRIVDQATGEIKTLRPQDYEAQSPASTPEQITVEPPKEPVPVPAEDEPEPEAPEAPDPDSPEPETAEEQSPAPPDAPAGKPEPEDEVAEEEIPPRVSLFEAQTEESEEEAESPAPLSRRSLRQAQGAPEHAGFPEESEPASEAGERTTPRWLQIVLIIFAVVVLAVLVFLAAQQVRDGDPAALAMSIITLIASPIGA</sequence>
<accession>A0A1H4BZN0</accession>
<evidence type="ECO:0000313" key="4">
    <source>
        <dbReference type="Proteomes" id="UP000199288"/>
    </source>
</evidence>
<gene>
    <name evidence="3" type="ORF">SAMN02910418_01816</name>
</gene>
<keyword evidence="2" id="KW-0812">Transmembrane</keyword>
<feature type="compositionally biased region" description="Basic and acidic residues" evidence="1">
    <location>
        <begin position="26"/>
        <end position="41"/>
    </location>
</feature>
<keyword evidence="2" id="KW-1133">Transmembrane helix</keyword>
<dbReference type="AlphaFoldDB" id="A0A1H4BZN0"/>
<feature type="compositionally biased region" description="Basic and acidic residues" evidence="1">
    <location>
        <begin position="8"/>
        <end position="18"/>
    </location>
</feature>
<evidence type="ECO:0000313" key="3">
    <source>
        <dbReference type="EMBL" id="SEA53651.1"/>
    </source>
</evidence>
<feature type="transmembrane region" description="Helical" evidence="2">
    <location>
        <begin position="269"/>
        <end position="290"/>
    </location>
</feature>
<evidence type="ECO:0000256" key="1">
    <source>
        <dbReference type="SAM" id="MobiDB-lite"/>
    </source>
</evidence>